<evidence type="ECO:0000256" key="2">
    <source>
        <dbReference type="ARBA" id="ARBA00022475"/>
    </source>
</evidence>
<feature type="transmembrane region" description="Helical" evidence="6">
    <location>
        <begin position="6"/>
        <end position="29"/>
    </location>
</feature>
<keyword evidence="3 6" id="KW-0812">Transmembrane</keyword>
<evidence type="ECO:0000256" key="1">
    <source>
        <dbReference type="ARBA" id="ARBA00004651"/>
    </source>
</evidence>
<gene>
    <name evidence="8" type="ORF">CD33_08025</name>
</gene>
<evidence type="ECO:0000313" key="9">
    <source>
        <dbReference type="Proteomes" id="UP000030408"/>
    </source>
</evidence>
<keyword evidence="5 6" id="KW-0472">Membrane</keyword>
<dbReference type="GO" id="GO:0006825">
    <property type="term" value="P:copper ion transport"/>
    <property type="evidence" value="ECO:0007669"/>
    <property type="project" value="InterPro"/>
</dbReference>
<feature type="transmembrane region" description="Helical" evidence="6">
    <location>
        <begin position="112"/>
        <end position="130"/>
    </location>
</feature>
<dbReference type="Pfam" id="PF05425">
    <property type="entry name" value="CopD"/>
    <property type="match status" value="1"/>
</dbReference>
<dbReference type="EMBL" id="JPVO01000047">
    <property type="protein sequence ID" value="KGR76115.1"/>
    <property type="molecule type" value="Genomic_DNA"/>
</dbReference>
<dbReference type="PANTHER" id="PTHR34820">
    <property type="entry name" value="INNER MEMBRANE PROTEIN YEBZ"/>
    <property type="match status" value="1"/>
</dbReference>
<evidence type="ECO:0000256" key="4">
    <source>
        <dbReference type="ARBA" id="ARBA00022989"/>
    </source>
</evidence>
<dbReference type="InterPro" id="IPR032694">
    <property type="entry name" value="CopC/D"/>
</dbReference>
<name>A0A0A3HY00_9BACL</name>
<feature type="transmembrane region" description="Helical" evidence="6">
    <location>
        <begin position="41"/>
        <end position="67"/>
    </location>
</feature>
<proteinExistence type="predicted"/>
<comment type="subcellular location">
    <subcellularLocation>
        <location evidence="1">Cell membrane</location>
        <topology evidence="1">Multi-pass membrane protein</topology>
    </subcellularLocation>
</comment>
<feature type="transmembrane region" description="Helical" evidence="6">
    <location>
        <begin position="150"/>
        <end position="167"/>
    </location>
</feature>
<evidence type="ECO:0000256" key="3">
    <source>
        <dbReference type="ARBA" id="ARBA00022692"/>
    </source>
</evidence>
<comment type="caution">
    <text evidence="8">The sequence shown here is derived from an EMBL/GenBank/DDBJ whole genome shotgun (WGS) entry which is preliminary data.</text>
</comment>
<keyword evidence="2" id="KW-1003">Cell membrane</keyword>
<protein>
    <submittedName>
        <fullName evidence="8">Copper resistance protein CopD</fullName>
    </submittedName>
</protein>
<keyword evidence="9" id="KW-1185">Reference proteome</keyword>
<feature type="transmembrane region" description="Helical" evidence="6">
    <location>
        <begin position="339"/>
        <end position="360"/>
    </location>
</feature>
<organism evidence="8 9">
    <name type="scientific">Ureibacillus sinduriensis BLB-1 = JCM 15800</name>
    <dbReference type="NCBI Taxonomy" id="1384057"/>
    <lineage>
        <taxon>Bacteria</taxon>
        <taxon>Bacillati</taxon>
        <taxon>Bacillota</taxon>
        <taxon>Bacilli</taxon>
        <taxon>Bacillales</taxon>
        <taxon>Caryophanaceae</taxon>
        <taxon>Ureibacillus</taxon>
    </lineage>
</organism>
<reference evidence="8 9" key="1">
    <citation type="submission" date="2014-02" db="EMBL/GenBank/DDBJ databases">
        <title>Draft genome sequence of Lysinibacillus sinduriensis JCM 15800.</title>
        <authorList>
            <person name="Zhang F."/>
            <person name="Wang G."/>
            <person name="Zhang L."/>
        </authorList>
    </citation>
    <scope>NUCLEOTIDE SEQUENCE [LARGE SCALE GENOMIC DNA]</scope>
    <source>
        <strain evidence="8 9">JCM 15800</strain>
    </source>
</reference>
<dbReference type="AlphaFoldDB" id="A0A0A3HY00"/>
<feature type="transmembrane region" description="Helical" evidence="6">
    <location>
        <begin position="312"/>
        <end position="332"/>
    </location>
</feature>
<dbReference type="OrthoDB" id="2387346at2"/>
<dbReference type="RefSeq" id="WP_036199753.1">
    <property type="nucleotide sequence ID" value="NZ_AVCY01000009.1"/>
</dbReference>
<keyword evidence="4 6" id="KW-1133">Transmembrane helix</keyword>
<dbReference type="PANTHER" id="PTHR34820:SF4">
    <property type="entry name" value="INNER MEMBRANE PROTEIN YEBZ"/>
    <property type="match status" value="1"/>
</dbReference>
<dbReference type="eggNOG" id="COG1276">
    <property type="taxonomic scope" value="Bacteria"/>
</dbReference>
<sequence length="361" mass="39904">MVVLGFLSQAFVYLCFSIIMGSFILTLIPEDKRPAIIIPKGALLITSSGIALFSFFPVLQLMVYLVPNMGLGETLQSVLLTFEVGKAWLFTFIVSIFLFLFICVIDYQHNKFINSIGIAIIFLLILALGWSSHASSYNVLPGFIGDTVHFTAVSVWAGVLIAISMFSKSHANWANFLKWFTPVAIVCFTLTIASGLLLMDIIVDDYANSLPISYGQTLLLKHLLIIPLVVFAVVNGLLMKKRVQSDERFNPLPWIKAEGVLMLLIFSATAALGQQSPPRDTAISSSNVSVFFRLVYQGHIEPNMQVQFAPNATAIMLMVVTLLFLGLMLFSFIKKMPAIMTFLMGMFLVIGGYLSVMLSIK</sequence>
<evidence type="ECO:0000259" key="7">
    <source>
        <dbReference type="Pfam" id="PF05425"/>
    </source>
</evidence>
<accession>A0A0A3HY00</accession>
<feature type="domain" description="Copper resistance protein D" evidence="7">
    <location>
        <begin position="175"/>
        <end position="272"/>
    </location>
</feature>
<feature type="transmembrane region" description="Helical" evidence="6">
    <location>
        <begin position="179"/>
        <end position="199"/>
    </location>
</feature>
<dbReference type="InterPro" id="IPR008457">
    <property type="entry name" value="Cu-R_CopD_dom"/>
</dbReference>
<evidence type="ECO:0000256" key="6">
    <source>
        <dbReference type="SAM" id="Phobius"/>
    </source>
</evidence>
<feature type="transmembrane region" description="Helical" evidence="6">
    <location>
        <begin position="87"/>
        <end position="105"/>
    </location>
</feature>
<dbReference type="STRING" id="1384057.CD33_08025"/>
<evidence type="ECO:0000256" key="5">
    <source>
        <dbReference type="ARBA" id="ARBA00023136"/>
    </source>
</evidence>
<dbReference type="GO" id="GO:0005886">
    <property type="term" value="C:plasma membrane"/>
    <property type="evidence" value="ECO:0007669"/>
    <property type="project" value="UniProtKB-SubCell"/>
</dbReference>
<evidence type="ECO:0000313" key="8">
    <source>
        <dbReference type="EMBL" id="KGR76115.1"/>
    </source>
</evidence>
<feature type="transmembrane region" description="Helical" evidence="6">
    <location>
        <begin position="219"/>
        <end position="238"/>
    </location>
</feature>
<dbReference type="Proteomes" id="UP000030408">
    <property type="component" value="Unassembled WGS sequence"/>
</dbReference>